<dbReference type="InterPro" id="IPR033904">
    <property type="entry name" value="Trans_IPPS_HH"/>
</dbReference>
<dbReference type="SUPFAM" id="SSF48576">
    <property type="entry name" value="Terpenoid synthases"/>
    <property type="match status" value="1"/>
</dbReference>
<dbReference type="EC" id="2.5.1.21" evidence="3"/>
<dbReference type="PROSITE" id="PS01045">
    <property type="entry name" value="SQUALEN_PHYTOEN_SYN_2"/>
    <property type="match status" value="1"/>
</dbReference>
<dbReference type="FunFam" id="1.10.600.10:FF:000023">
    <property type="entry name" value="Squalene synthase"/>
    <property type="match status" value="1"/>
</dbReference>
<evidence type="ECO:0000256" key="2">
    <source>
        <dbReference type="ARBA" id="ARBA00006251"/>
    </source>
</evidence>
<dbReference type="Pfam" id="PF00494">
    <property type="entry name" value="SQS_PSY"/>
    <property type="match status" value="1"/>
</dbReference>
<keyword evidence="4 6" id="KW-0808">Transferase</keyword>
<dbReference type="AlphaFoldDB" id="A0A8H3MB06"/>
<dbReference type="InterPro" id="IPR019845">
    <property type="entry name" value="Squalene/phytoene_synthase_CS"/>
</dbReference>
<dbReference type="Gene3D" id="1.10.600.10">
    <property type="entry name" value="Farnesyl Diphosphate Synthase"/>
    <property type="match status" value="1"/>
</dbReference>
<dbReference type="GO" id="GO:0051996">
    <property type="term" value="F:squalene synthase [NAD(P)H] activity"/>
    <property type="evidence" value="ECO:0007669"/>
    <property type="project" value="UniProtKB-EC"/>
</dbReference>
<dbReference type="CDD" id="cd00683">
    <property type="entry name" value="Trans_IPPS_HH"/>
    <property type="match status" value="1"/>
</dbReference>
<dbReference type="PANTHER" id="PTHR11626">
    <property type="entry name" value="FARNESYL-DIPHOSPHATE FARNESYLTRANSFERASE"/>
    <property type="match status" value="1"/>
</dbReference>
<dbReference type="SFLD" id="SFLDG01018">
    <property type="entry name" value="Squalene/Phytoene_Synthase_Lik"/>
    <property type="match status" value="1"/>
</dbReference>
<comment type="caution">
    <text evidence="6">The sequence shown here is derived from an EMBL/GenBank/DDBJ whole genome shotgun (WGS) entry which is preliminary data.</text>
</comment>
<name>A0A8H3MB06_9GLOM</name>
<dbReference type="Proteomes" id="UP000615446">
    <property type="component" value="Unassembled WGS sequence"/>
</dbReference>
<dbReference type="OrthoDB" id="431150at2759"/>
<organism evidence="6 7">
    <name type="scientific">Rhizophagus clarus</name>
    <dbReference type="NCBI Taxonomy" id="94130"/>
    <lineage>
        <taxon>Eukaryota</taxon>
        <taxon>Fungi</taxon>
        <taxon>Fungi incertae sedis</taxon>
        <taxon>Mucoromycota</taxon>
        <taxon>Glomeromycotina</taxon>
        <taxon>Glomeromycetes</taxon>
        <taxon>Glomerales</taxon>
        <taxon>Glomeraceae</taxon>
        <taxon>Rhizophagus</taxon>
    </lineage>
</organism>
<evidence type="ECO:0000256" key="5">
    <source>
        <dbReference type="SAM" id="Phobius"/>
    </source>
</evidence>
<evidence type="ECO:0000256" key="1">
    <source>
        <dbReference type="ARBA" id="ARBA00001946"/>
    </source>
</evidence>
<keyword evidence="5" id="KW-1133">Transmembrane helix</keyword>
<evidence type="ECO:0000313" key="6">
    <source>
        <dbReference type="EMBL" id="GET02048.1"/>
    </source>
</evidence>
<reference evidence="6" key="1">
    <citation type="submission" date="2019-10" db="EMBL/GenBank/DDBJ databases">
        <title>Conservation and host-specific expression of non-tandemly repeated heterogenous ribosome RNA gene in arbuscular mycorrhizal fungi.</title>
        <authorList>
            <person name="Maeda T."/>
            <person name="Kobayashi Y."/>
            <person name="Nakagawa T."/>
            <person name="Ezawa T."/>
            <person name="Yamaguchi K."/>
            <person name="Bino T."/>
            <person name="Nishimoto Y."/>
            <person name="Shigenobu S."/>
            <person name="Kawaguchi M."/>
        </authorList>
    </citation>
    <scope>NUCLEOTIDE SEQUENCE</scope>
    <source>
        <strain evidence="6">HR1</strain>
    </source>
</reference>
<dbReference type="GO" id="GO:0006696">
    <property type="term" value="P:ergosterol biosynthetic process"/>
    <property type="evidence" value="ECO:0007669"/>
    <property type="project" value="TreeGrafter"/>
</dbReference>
<accession>A0A8H3MB06</accession>
<protein>
    <recommendedName>
        <fullName evidence="3">squalene synthase</fullName>
        <ecNumber evidence="3">2.5.1.21</ecNumber>
    </recommendedName>
</protein>
<dbReference type="NCBIfam" id="TIGR01559">
    <property type="entry name" value="squal_synth"/>
    <property type="match status" value="1"/>
</dbReference>
<gene>
    <name evidence="6" type="ORF">RCL2_002842900</name>
</gene>
<evidence type="ECO:0000256" key="4">
    <source>
        <dbReference type="ARBA" id="ARBA00022679"/>
    </source>
</evidence>
<dbReference type="SFLD" id="SFLDS00005">
    <property type="entry name" value="Isoprenoid_Synthase_Type_I"/>
    <property type="match status" value="1"/>
</dbReference>
<feature type="transmembrane region" description="Helical" evidence="5">
    <location>
        <begin position="291"/>
        <end position="312"/>
    </location>
</feature>
<feature type="transmembrane region" description="Helical" evidence="5">
    <location>
        <begin position="402"/>
        <end position="425"/>
    </location>
</feature>
<dbReference type="InterPro" id="IPR044844">
    <property type="entry name" value="Trans_IPPS_euk-type"/>
</dbReference>
<dbReference type="EMBL" id="BLAL01000304">
    <property type="protein sequence ID" value="GET02048.1"/>
    <property type="molecule type" value="Genomic_DNA"/>
</dbReference>
<proteinExistence type="inferred from homology"/>
<comment type="similarity">
    <text evidence="2">Belongs to the phytoene/squalene synthase family.</text>
</comment>
<dbReference type="GO" id="GO:0005789">
    <property type="term" value="C:endoplasmic reticulum membrane"/>
    <property type="evidence" value="ECO:0007669"/>
    <property type="project" value="TreeGrafter"/>
</dbReference>
<sequence>MEFIKSLFYPTEISALIQYKFLRSNNISKEISLWSERKKRCYQFLEMTSGSFSSIIMELEQEYRDLVCMFYLVLRGMDTIEDDMTIPIDKKIPLLRTFHEKISRKGWIFTENGPDEKDRQLLMEFDVVIEEFLLLPKECQNIITDITKKMGNGMADYIEKTSYDRYSIISIKEFDKYCYYVAGLVGIGINDLFNAIGAAVPPTSKNSKIIISMGLFLQKINILRDFMEDLNENRKYWPKQIWSKYVEEIDELILSENETSSIYCLSEIILNTLLHVIDCLEYLFKVKNGNILIFGFAAKPLIIAYATLALTFKNYNTFTGKNKIKIRKGEAAKLVLQCTDMYEVARLFREYTKVIMKKNNDSSDPNFEQINIACDKILQWCKTNIPDNPKNKKQRSFKNSSILTLLNCRNTLIFFVLSILFFISLQHIINNFRHSII</sequence>
<comment type="cofactor">
    <cofactor evidence="1">
        <name>Mg(2+)</name>
        <dbReference type="ChEBI" id="CHEBI:18420"/>
    </cofactor>
</comment>
<dbReference type="InterPro" id="IPR002060">
    <property type="entry name" value="Squ/phyt_synthse"/>
</dbReference>
<keyword evidence="5" id="KW-0472">Membrane</keyword>
<evidence type="ECO:0000256" key="3">
    <source>
        <dbReference type="ARBA" id="ARBA00012373"/>
    </source>
</evidence>
<dbReference type="InterPro" id="IPR006449">
    <property type="entry name" value="Squal_synth-like"/>
</dbReference>
<dbReference type="PANTHER" id="PTHR11626:SF2">
    <property type="entry name" value="SQUALENE SYNTHASE"/>
    <property type="match status" value="1"/>
</dbReference>
<dbReference type="GO" id="GO:0045338">
    <property type="term" value="P:farnesyl diphosphate metabolic process"/>
    <property type="evidence" value="ECO:0007669"/>
    <property type="project" value="InterPro"/>
</dbReference>
<dbReference type="InterPro" id="IPR008949">
    <property type="entry name" value="Isoprenoid_synthase_dom_sf"/>
</dbReference>
<evidence type="ECO:0000313" key="7">
    <source>
        <dbReference type="Proteomes" id="UP000615446"/>
    </source>
</evidence>
<keyword evidence="5" id="KW-0812">Transmembrane</keyword>